<evidence type="ECO:0000313" key="1">
    <source>
        <dbReference type="Proteomes" id="UP000095287"/>
    </source>
</evidence>
<sequence length="157" mass="17827">MGLPVDSLDLQSSSFNGDKDALEKFLRNAAHLYRISFTSSAVLKPRTIDALIDKYLPVDGGSFIVKNDRSLVSQEQLEKLVLKCEMSNKKVNITVNTIFGLNVEEFFDFDKYYSKKRAEDGVICAVRDGARLEVRVKLVTHIYLVWEWVELDLCGTT</sequence>
<evidence type="ECO:0000313" key="2">
    <source>
        <dbReference type="WBParaSite" id="L893_g29465.t1"/>
    </source>
</evidence>
<dbReference type="Proteomes" id="UP000095287">
    <property type="component" value="Unplaced"/>
</dbReference>
<organism evidence="1 2">
    <name type="scientific">Steinernema glaseri</name>
    <dbReference type="NCBI Taxonomy" id="37863"/>
    <lineage>
        <taxon>Eukaryota</taxon>
        <taxon>Metazoa</taxon>
        <taxon>Ecdysozoa</taxon>
        <taxon>Nematoda</taxon>
        <taxon>Chromadorea</taxon>
        <taxon>Rhabditida</taxon>
        <taxon>Tylenchina</taxon>
        <taxon>Panagrolaimomorpha</taxon>
        <taxon>Strongyloidoidea</taxon>
        <taxon>Steinernematidae</taxon>
        <taxon>Steinernema</taxon>
    </lineage>
</organism>
<dbReference type="WBParaSite" id="L893_g29465.t1">
    <property type="protein sequence ID" value="L893_g29465.t1"/>
    <property type="gene ID" value="L893_g29465"/>
</dbReference>
<protein>
    <submittedName>
        <fullName evidence="2">Nicotinate phosphoribosyltransferase</fullName>
    </submittedName>
</protein>
<proteinExistence type="predicted"/>
<name>A0A1I7ZSE5_9BILA</name>
<accession>A0A1I7ZSE5</accession>
<dbReference type="AlphaFoldDB" id="A0A1I7ZSE5"/>
<keyword evidence="1" id="KW-1185">Reference proteome</keyword>
<reference evidence="2" key="1">
    <citation type="submission" date="2016-11" db="UniProtKB">
        <authorList>
            <consortium name="WormBaseParasite"/>
        </authorList>
    </citation>
    <scope>IDENTIFICATION</scope>
</reference>